<dbReference type="EMBL" id="FNOJ01000003">
    <property type="protein sequence ID" value="SDW20281.1"/>
    <property type="molecule type" value="Genomic_DNA"/>
</dbReference>
<proteinExistence type="predicted"/>
<name>A0A1H2RLI8_9BACL</name>
<dbReference type="CDD" id="cd11533">
    <property type="entry name" value="NTP-PPase_Af0060_like"/>
    <property type="match status" value="1"/>
</dbReference>
<evidence type="ECO:0000313" key="2">
    <source>
        <dbReference type="EMBL" id="SDW20281.1"/>
    </source>
</evidence>
<dbReference type="InterPro" id="IPR004518">
    <property type="entry name" value="MazG-like_dom"/>
</dbReference>
<keyword evidence="3" id="KW-1185">Reference proteome</keyword>
<gene>
    <name evidence="2" type="ORF">SAMN04489725_10349</name>
</gene>
<feature type="domain" description="NTP pyrophosphohydrolase MazG-like" evidence="1">
    <location>
        <begin position="28"/>
        <end position="108"/>
    </location>
</feature>
<dbReference type="Pfam" id="PF03819">
    <property type="entry name" value="MazG"/>
    <property type="match status" value="1"/>
</dbReference>
<dbReference type="Gene3D" id="1.10.287.1080">
    <property type="entry name" value="MazG-like"/>
    <property type="match status" value="1"/>
</dbReference>
<sequence>MRCVTDWETSCLERKTISLPRLGRLTPTLESTMLKITEEVGELAQAIGKFRGLSGEQDIKPDEEVVRAIVSELLDVAQTATSMMFVIEDLYGIDMEAEMEKHIEKLKQKGYL</sequence>
<dbReference type="SUPFAM" id="SSF101386">
    <property type="entry name" value="all-alpha NTP pyrophosphatases"/>
    <property type="match status" value="1"/>
</dbReference>
<accession>A0A1H2RLI8</accession>
<keyword evidence="2" id="KW-0378">Hydrolase</keyword>
<organism evidence="2 3">
    <name type="scientific">Alicyclobacillus hesperidum</name>
    <dbReference type="NCBI Taxonomy" id="89784"/>
    <lineage>
        <taxon>Bacteria</taxon>
        <taxon>Bacillati</taxon>
        <taxon>Bacillota</taxon>
        <taxon>Bacilli</taxon>
        <taxon>Bacillales</taxon>
        <taxon>Alicyclobacillaceae</taxon>
        <taxon>Alicyclobacillus</taxon>
    </lineage>
</organism>
<dbReference type="Proteomes" id="UP000182589">
    <property type="component" value="Unassembled WGS sequence"/>
</dbReference>
<evidence type="ECO:0000313" key="3">
    <source>
        <dbReference type="Proteomes" id="UP000182589"/>
    </source>
</evidence>
<dbReference type="InterPro" id="IPR044548">
    <property type="entry name" value="AF0060_NTP-PPase_MazG-like"/>
</dbReference>
<evidence type="ECO:0000259" key="1">
    <source>
        <dbReference type="Pfam" id="PF03819"/>
    </source>
</evidence>
<protein>
    <submittedName>
        <fullName evidence="2">MazG nucleotide pyrophosphohydrolase domain-containing protein</fullName>
    </submittedName>
</protein>
<dbReference type="STRING" id="89784.SAMN04489725_10349"/>
<dbReference type="AlphaFoldDB" id="A0A1H2RLI8"/>
<dbReference type="GO" id="GO:0016787">
    <property type="term" value="F:hydrolase activity"/>
    <property type="evidence" value="ECO:0007669"/>
    <property type="project" value="UniProtKB-KW"/>
</dbReference>
<reference evidence="3" key="1">
    <citation type="submission" date="2016-10" db="EMBL/GenBank/DDBJ databases">
        <authorList>
            <person name="Varghese N."/>
        </authorList>
    </citation>
    <scope>NUCLEOTIDE SEQUENCE [LARGE SCALE GENOMIC DNA]</scope>
    <source>
        <strain evidence="3">DSM 12489</strain>
    </source>
</reference>